<evidence type="ECO:0000256" key="5">
    <source>
        <dbReference type="ARBA" id="ARBA00023239"/>
    </source>
</evidence>
<evidence type="ECO:0000256" key="7">
    <source>
        <dbReference type="HAMAP-Rule" id="MF_02065"/>
    </source>
</evidence>
<dbReference type="PANTHER" id="PTHR30518:SF2">
    <property type="entry name" value="ENDOLYTIC MUREIN TRANSGLYCOSYLASE"/>
    <property type="match status" value="1"/>
</dbReference>
<dbReference type="EMBL" id="FNUT01000009">
    <property type="protein sequence ID" value="SEG54898.1"/>
    <property type="molecule type" value="Genomic_DNA"/>
</dbReference>
<evidence type="ECO:0000256" key="3">
    <source>
        <dbReference type="ARBA" id="ARBA00022989"/>
    </source>
</evidence>
<comment type="similarity">
    <text evidence="7">Belongs to the transglycosylase MltG family.</text>
</comment>
<dbReference type="AlphaFoldDB" id="A0A1H6B247"/>
<gene>
    <name evidence="7" type="primary">mltG</name>
    <name evidence="8" type="ORF">SAMN05421877_109113</name>
</gene>
<reference evidence="9" key="1">
    <citation type="submission" date="2016-10" db="EMBL/GenBank/DDBJ databases">
        <authorList>
            <person name="Varghese N."/>
            <person name="Submissions S."/>
        </authorList>
    </citation>
    <scope>NUCLEOTIDE SEQUENCE [LARGE SCALE GENOMIC DNA]</scope>
    <source>
        <strain evidence="9">DSM 22361</strain>
    </source>
</reference>
<dbReference type="NCBIfam" id="TIGR00247">
    <property type="entry name" value="endolytic transglycosylase MltG"/>
    <property type="match status" value="1"/>
</dbReference>
<comment type="catalytic activity">
    <reaction evidence="7">
        <text>a peptidoglycan chain = a peptidoglycan chain with N-acetyl-1,6-anhydromuramyl-[peptide] at the reducing end + a peptidoglycan chain with N-acetylglucosamine at the non-reducing end.</text>
        <dbReference type="EC" id="4.2.2.29"/>
    </reaction>
</comment>
<evidence type="ECO:0000313" key="8">
    <source>
        <dbReference type="EMBL" id="SEG54898.1"/>
    </source>
</evidence>
<keyword evidence="6 7" id="KW-0961">Cell wall biogenesis/degradation</keyword>
<dbReference type="CDD" id="cd08010">
    <property type="entry name" value="MltG_like"/>
    <property type="match status" value="1"/>
</dbReference>
<comment type="subcellular location">
    <subcellularLocation>
        <location evidence="7">Cell membrane</location>
        <topology evidence="7">Single-pass membrane protein</topology>
    </subcellularLocation>
</comment>
<evidence type="ECO:0000256" key="2">
    <source>
        <dbReference type="ARBA" id="ARBA00022692"/>
    </source>
</evidence>
<feature type="site" description="Important for catalytic activity" evidence="7">
    <location>
        <position position="222"/>
    </location>
</feature>
<keyword evidence="1 7" id="KW-1003">Cell membrane</keyword>
<dbReference type="InterPro" id="IPR003770">
    <property type="entry name" value="MLTG-like"/>
</dbReference>
<evidence type="ECO:0000256" key="1">
    <source>
        <dbReference type="ARBA" id="ARBA00022475"/>
    </source>
</evidence>
<organism evidence="8 9">
    <name type="scientific">Sphingobacterium lactis</name>
    <dbReference type="NCBI Taxonomy" id="797291"/>
    <lineage>
        <taxon>Bacteria</taxon>
        <taxon>Pseudomonadati</taxon>
        <taxon>Bacteroidota</taxon>
        <taxon>Sphingobacteriia</taxon>
        <taxon>Sphingobacteriales</taxon>
        <taxon>Sphingobacteriaceae</taxon>
        <taxon>Sphingobacterium</taxon>
    </lineage>
</organism>
<dbReference type="Gene3D" id="3.30.1490.480">
    <property type="entry name" value="Endolytic murein transglycosylase"/>
    <property type="match status" value="1"/>
</dbReference>
<keyword evidence="5 7" id="KW-0456">Lyase</keyword>
<dbReference type="OrthoDB" id="9814591at2"/>
<dbReference type="GO" id="GO:0005886">
    <property type="term" value="C:plasma membrane"/>
    <property type="evidence" value="ECO:0007669"/>
    <property type="project" value="UniProtKB-SubCell"/>
</dbReference>
<keyword evidence="3 7" id="KW-1133">Transmembrane helix</keyword>
<dbReference type="EC" id="4.2.2.29" evidence="7"/>
<dbReference type="RefSeq" id="WP_103907026.1">
    <property type="nucleotide sequence ID" value="NZ_CP049246.1"/>
</dbReference>
<dbReference type="GO" id="GO:0008932">
    <property type="term" value="F:lytic endotransglycosylase activity"/>
    <property type="evidence" value="ECO:0007669"/>
    <property type="project" value="UniProtKB-UniRule"/>
</dbReference>
<feature type="transmembrane region" description="Helical" evidence="7">
    <location>
        <begin position="12"/>
        <end position="33"/>
    </location>
</feature>
<accession>A0A1H6B247</accession>
<keyword evidence="4 7" id="KW-0472">Membrane</keyword>
<proteinExistence type="inferred from homology"/>
<sequence>MAENRKNRRGLGIVLIIVLIVALVAAFIGYQAFMAPSIATDAEYFYVKTDEPYESVIKRIEDEGVVKNFTYFSYVAKAMDLQSAGIKPGRYKLSKDLTNRRLIGNLRGGYQDAVKFRFQNIRLKEDFAGLLGKSFEADSLAFLNLLNDEALAKSYGFTKDNFFSMFIPNTYEIYWNTQPKEIIDRFGKEYEKFWTAERKAKAEALNLTTQEVSTLASIVKGEALHVDEMPKIAGLYLNRLKKGMLLQADPTVIFANNDFTIRRVLNRHLAIDNPYNTYRYKGLPPGPIMMPSIASIDAVLNFNQHNYIYMCAKDDFSGYHLFAETVAEHLVNARKFQRALDARNIKK</sequence>
<evidence type="ECO:0000256" key="6">
    <source>
        <dbReference type="ARBA" id="ARBA00023316"/>
    </source>
</evidence>
<dbReference type="GO" id="GO:0071555">
    <property type="term" value="P:cell wall organization"/>
    <property type="evidence" value="ECO:0007669"/>
    <property type="project" value="UniProtKB-KW"/>
</dbReference>
<comment type="function">
    <text evidence="7">Functions as a peptidoglycan terminase that cleaves nascent peptidoglycan strands endolytically to terminate their elongation.</text>
</comment>
<keyword evidence="9" id="KW-1185">Reference proteome</keyword>
<evidence type="ECO:0000256" key="4">
    <source>
        <dbReference type="ARBA" id="ARBA00023136"/>
    </source>
</evidence>
<dbReference type="HAMAP" id="MF_02065">
    <property type="entry name" value="MltG"/>
    <property type="match status" value="1"/>
</dbReference>
<dbReference type="GO" id="GO:0009252">
    <property type="term" value="P:peptidoglycan biosynthetic process"/>
    <property type="evidence" value="ECO:0007669"/>
    <property type="project" value="UniProtKB-UniRule"/>
</dbReference>
<dbReference type="Pfam" id="PF02618">
    <property type="entry name" value="YceG"/>
    <property type="match status" value="1"/>
</dbReference>
<dbReference type="Proteomes" id="UP000236731">
    <property type="component" value="Unassembled WGS sequence"/>
</dbReference>
<evidence type="ECO:0000313" key="9">
    <source>
        <dbReference type="Proteomes" id="UP000236731"/>
    </source>
</evidence>
<protein>
    <recommendedName>
        <fullName evidence="7">Endolytic murein transglycosylase</fullName>
        <ecNumber evidence="7">4.2.2.29</ecNumber>
    </recommendedName>
    <alternativeName>
        <fullName evidence="7">Peptidoglycan lytic transglycosylase</fullName>
    </alternativeName>
    <alternativeName>
        <fullName evidence="7">Peptidoglycan polymerization terminase</fullName>
    </alternativeName>
</protein>
<keyword evidence="2 7" id="KW-0812">Transmembrane</keyword>
<name>A0A1H6B247_9SPHI</name>
<dbReference type="PANTHER" id="PTHR30518">
    <property type="entry name" value="ENDOLYTIC MUREIN TRANSGLYCOSYLASE"/>
    <property type="match status" value="1"/>
</dbReference>
<dbReference type="Gene3D" id="3.30.160.60">
    <property type="entry name" value="Classic Zinc Finger"/>
    <property type="match status" value="1"/>
</dbReference>